<dbReference type="STRING" id="418985.A0A1V9XAX1"/>
<feature type="region of interest" description="Disordered" evidence="3">
    <location>
        <begin position="108"/>
        <end position="133"/>
    </location>
</feature>
<dbReference type="InterPro" id="IPR056603">
    <property type="entry name" value="HTH_NPRL3"/>
</dbReference>
<dbReference type="EMBL" id="MNPL01016566">
    <property type="protein sequence ID" value="OQR70695.1"/>
    <property type="molecule type" value="Genomic_DNA"/>
</dbReference>
<dbReference type="GO" id="GO:0005764">
    <property type="term" value="C:lysosome"/>
    <property type="evidence" value="ECO:0007669"/>
    <property type="project" value="UniProtKB-SubCell"/>
</dbReference>
<keyword evidence="6" id="KW-1185">Reference proteome</keyword>
<dbReference type="PANTHER" id="PTHR13153:SF5">
    <property type="entry name" value="GATOR COMPLEX PROTEIN NPRL3"/>
    <property type="match status" value="1"/>
</dbReference>
<dbReference type="FunCoup" id="A0A1V9XAX1">
    <property type="interactions" value="1123"/>
</dbReference>
<dbReference type="OrthoDB" id="18648at2759"/>
<protein>
    <recommendedName>
        <fullName evidence="2">GATOR complex protein NPRL3</fullName>
    </recommendedName>
    <alternativeName>
        <fullName evidence="2">Nitrogen permease regulator 3-like protein</fullName>
    </alternativeName>
</protein>
<organism evidence="5 6">
    <name type="scientific">Tropilaelaps mercedesae</name>
    <dbReference type="NCBI Taxonomy" id="418985"/>
    <lineage>
        <taxon>Eukaryota</taxon>
        <taxon>Metazoa</taxon>
        <taxon>Ecdysozoa</taxon>
        <taxon>Arthropoda</taxon>
        <taxon>Chelicerata</taxon>
        <taxon>Arachnida</taxon>
        <taxon>Acari</taxon>
        <taxon>Parasitiformes</taxon>
        <taxon>Mesostigmata</taxon>
        <taxon>Gamasina</taxon>
        <taxon>Dermanyssoidea</taxon>
        <taxon>Laelapidae</taxon>
        <taxon>Tropilaelaps</taxon>
    </lineage>
</organism>
<dbReference type="GO" id="GO:1990130">
    <property type="term" value="C:GATOR1 complex"/>
    <property type="evidence" value="ECO:0007669"/>
    <property type="project" value="UniProtKB-UniRule"/>
</dbReference>
<dbReference type="Proteomes" id="UP000192247">
    <property type="component" value="Unassembled WGS sequence"/>
</dbReference>
<dbReference type="InterPro" id="IPR005365">
    <property type="entry name" value="Npr3"/>
</dbReference>
<keyword evidence="2" id="KW-0732">Signal</keyword>
<comment type="caution">
    <text evidence="5">The sequence shown here is derived from an EMBL/GenBank/DDBJ whole genome shotgun (WGS) entry which is preliminary data.</text>
</comment>
<feature type="domain" description="GATOR1 complex protein NPRL3 C-terminal HTH" evidence="4">
    <location>
        <begin position="509"/>
        <end position="568"/>
    </location>
</feature>
<dbReference type="Pfam" id="PF24064">
    <property type="entry name" value="HTH_NPRL3"/>
    <property type="match status" value="1"/>
</dbReference>
<comment type="function">
    <text evidence="2">As a component of the GATOR1 complex functions as an inhibitor of the amino acid-sensing branch of the TORC1 pathway.</text>
</comment>
<dbReference type="AlphaFoldDB" id="A0A1V9XAX1"/>
<sequence>MDDLSPLGVFLVRRDANGSRLLFKYPFQPAKDPRSDAGPKNPYAIEDSDENLFHSRSTWTGDVLEGNYVKISDEQISNLFACPQGLCNEKFELKVNNVRFVGHPIMVQQTDSSGPRHGPASLGAGGNRQPTVVEPPTVGGGVRHGGTEPQEPPTQMLNIVFALKAQASHEIVQQYHDLSKKIATSICKEEVSSRYFTQQCSIMIQIHDNDGNESDTSEGEVSRPSPFARILQDSDLARMLQQAFIGLCNSGALYLKINSKNLMPFCVVHKTHKLNASSTSAHTDVLRKCMDQISQHIKPYHALLLVVTPEELLKQLSSEYRRALERLIKCASATKNMIELGYDTDIFLDTVLEMAFPLVYFAHAIVIFPVKPTNRYVVAPNAPTKLQHPLVIEFSIKFPQMSLASMLAEFSLPTSLSQLYNPQLHEPSYLQTLQDIVVWSLQKRILMQVHLYVYLVLPDESTENTLNWPTCGSTSEFRENSVKATTEDEQIPDDGFSEMPHIWWSMKSKQKKLIEDLPAFKDPQDQALFFKLLPFFDGKNHIEHMIYCVNVTRTRLMSLLEKFQDVLVTVEHADPAFDIFYR</sequence>
<evidence type="ECO:0000256" key="2">
    <source>
        <dbReference type="RuleBase" id="RU368069"/>
    </source>
</evidence>
<comment type="similarity">
    <text evidence="1 2">Belongs to the NPR3 family.</text>
</comment>
<evidence type="ECO:0000313" key="6">
    <source>
        <dbReference type="Proteomes" id="UP000192247"/>
    </source>
</evidence>
<dbReference type="GO" id="GO:1904262">
    <property type="term" value="P:negative regulation of TORC1 signaling"/>
    <property type="evidence" value="ECO:0007669"/>
    <property type="project" value="TreeGrafter"/>
</dbReference>
<dbReference type="GO" id="GO:0034198">
    <property type="term" value="P:cellular response to amino acid starvation"/>
    <property type="evidence" value="ECO:0007669"/>
    <property type="project" value="UniProtKB-UniRule"/>
</dbReference>
<keyword evidence="2" id="KW-0458">Lysosome</keyword>
<evidence type="ECO:0000256" key="3">
    <source>
        <dbReference type="SAM" id="MobiDB-lite"/>
    </source>
</evidence>
<reference evidence="5 6" key="1">
    <citation type="journal article" date="2017" name="Gigascience">
        <title>Draft genome of the honey bee ectoparasitic mite, Tropilaelaps mercedesae, is shaped by the parasitic life history.</title>
        <authorList>
            <person name="Dong X."/>
            <person name="Armstrong S.D."/>
            <person name="Xia D."/>
            <person name="Makepeace B.L."/>
            <person name="Darby A.C."/>
            <person name="Kadowaki T."/>
        </authorList>
    </citation>
    <scope>NUCLEOTIDE SEQUENCE [LARGE SCALE GENOMIC DNA]</scope>
    <source>
        <strain evidence="5">Wuxi-XJTLU</strain>
    </source>
</reference>
<dbReference type="GO" id="GO:0010508">
    <property type="term" value="P:positive regulation of autophagy"/>
    <property type="evidence" value="ECO:0007669"/>
    <property type="project" value="TreeGrafter"/>
</dbReference>
<dbReference type="PANTHER" id="PTHR13153">
    <property type="entry name" value="CGTHBA PROTEIN -14 GENE PROTEIN"/>
    <property type="match status" value="1"/>
</dbReference>
<evidence type="ECO:0000256" key="1">
    <source>
        <dbReference type="ARBA" id="ARBA00010546"/>
    </source>
</evidence>
<evidence type="ECO:0000313" key="5">
    <source>
        <dbReference type="EMBL" id="OQR70695.1"/>
    </source>
</evidence>
<dbReference type="Pfam" id="PF03666">
    <property type="entry name" value="NPR3"/>
    <property type="match status" value="1"/>
</dbReference>
<comment type="subcellular location">
    <subcellularLocation>
        <location evidence="2">Lysosome</location>
    </subcellularLocation>
</comment>
<dbReference type="GO" id="GO:0038202">
    <property type="term" value="P:TORC1 signaling"/>
    <property type="evidence" value="ECO:0007669"/>
    <property type="project" value="TreeGrafter"/>
</dbReference>
<name>A0A1V9XAX1_9ACAR</name>
<accession>A0A1V9XAX1</accession>
<proteinExistence type="inferred from homology"/>
<dbReference type="InParanoid" id="A0A1V9XAX1"/>
<evidence type="ECO:0000259" key="4">
    <source>
        <dbReference type="Pfam" id="PF24064"/>
    </source>
</evidence>
<gene>
    <name evidence="5" type="ORF">BIW11_11461</name>
</gene>